<dbReference type="InterPro" id="IPR008780">
    <property type="entry name" value="Plasmodium_Vir"/>
</dbReference>
<gene>
    <name evidence="2" type="primary">PowCR01_000013200</name>
    <name evidence="2" type="ORF">POWCR01_000013200</name>
</gene>
<keyword evidence="1" id="KW-0472">Membrane</keyword>
<reference evidence="2 3" key="1">
    <citation type="submission" date="2016-06" db="EMBL/GenBank/DDBJ databases">
        <authorList>
            <consortium name="Pathogen Informatics"/>
        </authorList>
    </citation>
    <scope>NUCLEOTIDE SEQUENCE [LARGE SCALE GENOMIC DNA]</scope>
</reference>
<dbReference type="Pfam" id="PF05795">
    <property type="entry name" value="Plasmodium_Vir"/>
    <property type="match status" value="2"/>
</dbReference>
<dbReference type="EMBL" id="FLRJ01000002">
    <property type="protein sequence ID" value="SBT71940.1"/>
    <property type="molecule type" value="Genomic_DNA"/>
</dbReference>
<organism evidence="2 3">
    <name type="scientific">Plasmodium ovale</name>
    <name type="common">malaria parasite P. ovale</name>
    <dbReference type="NCBI Taxonomy" id="36330"/>
    <lineage>
        <taxon>Eukaryota</taxon>
        <taxon>Sar</taxon>
        <taxon>Alveolata</taxon>
        <taxon>Apicomplexa</taxon>
        <taxon>Aconoidasida</taxon>
        <taxon>Haemosporida</taxon>
        <taxon>Plasmodiidae</taxon>
        <taxon>Plasmodium</taxon>
        <taxon>Plasmodium (Plasmodium)</taxon>
    </lineage>
</organism>
<sequence length="332" mass="38842">MIFIKDHIDSLPSNINYNNLDKKYKELGDSPYCASLQSELNRYEKFKEFCLNYTGILEEYKKLSLVDSFNKDPCRTFRYWIYDNLFNRIVCRNSNCNSAEVFFKILPRWTDKHGPTVCDIANLPHKNDFNKEKKLYDYATNFDTIDRKLKDNGSKCTQEVYAYLEEYVNLYKEIKQECEKTSNNKNYCTLLNTIHETHDTNNLSNLKCKNIESYRPSQDKEDFLEAEPGLGGEARAHSRDGDPAELGTQQTSQFTGSHAFMTITFPIFGIILVLFILYKFTPFGPLVSSFLKKKIIHDNIDEENMEELLTNAYEHEDINFNVSKSRINYHPL</sequence>
<name>A0A1C3KEE7_PLAOA</name>
<feature type="transmembrane region" description="Helical" evidence="1">
    <location>
        <begin position="259"/>
        <end position="278"/>
    </location>
</feature>
<dbReference type="VEuPathDB" id="PlasmoDB:PocGH01_00028200"/>
<dbReference type="OrthoDB" id="383808at2759"/>
<accession>A0A1C3KEE7</accession>
<dbReference type="Proteomes" id="UP000243200">
    <property type="component" value="Unassembled WGS sequence"/>
</dbReference>
<evidence type="ECO:0000256" key="1">
    <source>
        <dbReference type="SAM" id="Phobius"/>
    </source>
</evidence>
<proteinExistence type="predicted"/>
<keyword evidence="1" id="KW-1133">Transmembrane helix</keyword>
<dbReference type="AlphaFoldDB" id="A0A1C3KEE7"/>
<keyword evidence="1" id="KW-0812">Transmembrane</keyword>
<evidence type="ECO:0000313" key="2">
    <source>
        <dbReference type="EMBL" id="SBT71940.1"/>
    </source>
</evidence>
<evidence type="ECO:0000313" key="3">
    <source>
        <dbReference type="Proteomes" id="UP000243200"/>
    </source>
</evidence>
<protein>
    <submittedName>
        <fullName evidence="2">PIR protein</fullName>
    </submittedName>
</protein>
<dbReference type="VEuPathDB" id="PlasmoDB:POWCR01_000013200"/>